<feature type="compositionally biased region" description="Low complexity" evidence="9">
    <location>
        <begin position="89"/>
        <end position="99"/>
    </location>
</feature>
<keyword evidence="3 7" id="KW-0238">DNA-binding</keyword>
<evidence type="ECO:0000256" key="2">
    <source>
        <dbReference type="ARBA" id="ARBA00022473"/>
    </source>
</evidence>
<dbReference type="PROSITE" id="PS50071">
    <property type="entry name" value="HOMEOBOX_2"/>
    <property type="match status" value="1"/>
</dbReference>
<feature type="compositionally biased region" description="Low complexity" evidence="9">
    <location>
        <begin position="319"/>
        <end position="330"/>
    </location>
</feature>
<name>A0A553NV14_TIGCA</name>
<dbReference type="PANTHER" id="PTHR46294">
    <property type="entry name" value="SEGMENTATION PROTEIN EVEN-SKIPPED"/>
    <property type="match status" value="1"/>
</dbReference>
<feature type="DNA-binding region" description="Homeobox" evidence="7">
    <location>
        <begin position="182"/>
        <end position="241"/>
    </location>
</feature>
<dbReference type="FunFam" id="1.10.10.60:FF:000256">
    <property type="entry name" value="Even-skipped homeobox 1"/>
    <property type="match status" value="1"/>
</dbReference>
<dbReference type="SUPFAM" id="SSF46689">
    <property type="entry name" value="Homeodomain-like"/>
    <property type="match status" value="1"/>
</dbReference>
<protein>
    <recommendedName>
        <fullName evidence="10">Homeobox domain-containing protein</fullName>
    </recommendedName>
</protein>
<feature type="domain" description="Homeobox" evidence="10">
    <location>
        <begin position="180"/>
        <end position="240"/>
    </location>
</feature>
<dbReference type="InterPro" id="IPR009057">
    <property type="entry name" value="Homeodomain-like_sf"/>
</dbReference>
<dbReference type="InterPro" id="IPR017970">
    <property type="entry name" value="Homeobox_CS"/>
</dbReference>
<dbReference type="PRINTS" id="PR00024">
    <property type="entry name" value="HOMEOBOX"/>
</dbReference>
<evidence type="ECO:0000313" key="11">
    <source>
        <dbReference type="EMBL" id="TRY69268.1"/>
    </source>
</evidence>
<evidence type="ECO:0000256" key="6">
    <source>
        <dbReference type="ARBA" id="ARBA00038449"/>
    </source>
</evidence>
<dbReference type="InterPro" id="IPR052002">
    <property type="entry name" value="Even-skipped_HD"/>
</dbReference>
<sequence>MQSDPQTSSAVSLAAVSLAERSRSLMQSHQNQPLLAFHHHHQRTREDLFGGVHHDFRQGLARNGLECGNPAAQAAAVAALRIKADLHQHLSQQHSPQHGLHGGGDLDGSPIKGGMSSAFASLSSSSSDRDDIASQSESGGHGSMSDRSPPRQQHSPTNSMTHNNNNSNSNNNNNNNNNLDNIRRYRTAFTREQIGRLEKEFIKENYISRPKRCELAAELNLPENTIKVWFQNRRMKDKRQKMTLTWPCGDPVLAAYVLQAAAASGQLPYPGLFGGGSPFGLLPRPPFPHPSHANMACRPPSLIPPPPAMNISPLGQNGSLSSPPLPVSSLCGDDIPTSATSDEALIVDDANEGLFSTPLGEKRRETSRQREYLLSSSPPLLPAQPRGPGAPGASGAPPLSAQDHTDLNKRPGSLFQPYLDVTKK</sequence>
<evidence type="ECO:0000256" key="1">
    <source>
        <dbReference type="ARBA" id="ARBA00004123"/>
    </source>
</evidence>
<dbReference type="GO" id="GO:0000981">
    <property type="term" value="F:DNA-binding transcription factor activity, RNA polymerase II-specific"/>
    <property type="evidence" value="ECO:0007669"/>
    <property type="project" value="InterPro"/>
</dbReference>
<evidence type="ECO:0000256" key="7">
    <source>
        <dbReference type="PROSITE-ProRule" id="PRU00108"/>
    </source>
</evidence>
<dbReference type="Proteomes" id="UP000318571">
    <property type="component" value="Chromosome 1"/>
</dbReference>
<evidence type="ECO:0000313" key="12">
    <source>
        <dbReference type="Proteomes" id="UP000318571"/>
    </source>
</evidence>
<accession>A0A553NV14</accession>
<feature type="compositionally biased region" description="Low complexity" evidence="9">
    <location>
        <begin position="163"/>
        <end position="178"/>
    </location>
</feature>
<dbReference type="SMART" id="SM00389">
    <property type="entry name" value="HOX"/>
    <property type="match status" value="1"/>
</dbReference>
<evidence type="ECO:0000256" key="4">
    <source>
        <dbReference type="ARBA" id="ARBA00023155"/>
    </source>
</evidence>
<dbReference type="GO" id="GO:0005634">
    <property type="term" value="C:nucleus"/>
    <property type="evidence" value="ECO:0007669"/>
    <property type="project" value="UniProtKB-SubCell"/>
</dbReference>
<keyword evidence="5 7" id="KW-0539">Nucleus</keyword>
<keyword evidence="12" id="KW-1185">Reference proteome</keyword>
<keyword evidence="4 7" id="KW-0371">Homeobox</keyword>
<feature type="compositionally biased region" description="Basic and acidic residues" evidence="9">
    <location>
        <begin position="360"/>
        <end position="371"/>
    </location>
</feature>
<dbReference type="AlphaFoldDB" id="A0A553NV14"/>
<comment type="caution">
    <text evidence="11">The sequence shown here is derived from an EMBL/GenBank/DDBJ whole genome shotgun (WGS) entry which is preliminary data.</text>
</comment>
<dbReference type="InterPro" id="IPR001356">
    <property type="entry name" value="HD"/>
</dbReference>
<keyword evidence="2" id="KW-0217">Developmental protein</keyword>
<feature type="region of interest" description="Disordered" evidence="9">
    <location>
        <begin position="307"/>
        <end position="334"/>
    </location>
</feature>
<reference evidence="11 12" key="1">
    <citation type="journal article" date="2018" name="Nat. Ecol. Evol.">
        <title>Genomic signatures of mitonuclear coevolution across populations of Tigriopus californicus.</title>
        <authorList>
            <person name="Barreto F.S."/>
            <person name="Watson E.T."/>
            <person name="Lima T.G."/>
            <person name="Willett C.S."/>
            <person name="Edmands S."/>
            <person name="Li W."/>
            <person name="Burton R.S."/>
        </authorList>
    </citation>
    <scope>NUCLEOTIDE SEQUENCE [LARGE SCALE GENOMIC DNA]</scope>
    <source>
        <strain evidence="11 12">San Diego</strain>
    </source>
</reference>
<evidence type="ECO:0000259" key="10">
    <source>
        <dbReference type="PROSITE" id="PS50071"/>
    </source>
</evidence>
<feature type="compositionally biased region" description="Polar residues" evidence="9">
    <location>
        <begin position="150"/>
        <end position="162"/>
    </location>
</feature>
<feature type="compositionally biased region" description="Low complexity" evidence="9">
    <location>
        <begin position="116"/>
        <end position="126"/>
    </location>
</feature>
<gene>
    <name evidence="11" type="ORF">TCAL_07248</name>
</gene>
<evidence type="ECO:0000256" key="5">
    <source>
        <dbReference type="ARBA" id="ARBA00023242"/>
    </source>
</evidence>
<comment type="similarity">
    <text evidence="6">Belongs to the even-skipped homeobox family.</text>
</comment>
<dbReference type="STRING" id="6832.A0A553NV14"/>
<evidence type="ECO:0000256" key="8">
    <source>
        <dbReference type="RuleBase" id="RU000682"/>
    </source>
</evidence>
<evidence type="ECO:0000256" key="9">
    <source>
        <dbReference type="SAM" id="MobiDB-lite"/>
    </source>
</evidence>
<dbReference type="CDD" id="cd00086">
    <property type="entry name" value="homeodomain"/>
    <property type="match status" value="1"/>
</dbReference>
<dbReference type="EMBL" id="VCGU01000010">
    <property type="protein sequence ID" value="TRY69268.1"/>
    <property type="molecule type" value="Genomic_DNA"/>
</dbReference>
<dbReference type="InterPro" id="IPR020479">
    <property type="entry name" value="HD_metazoa"/>
</dbReference>
<dbReference type="OrthoDB" id="6159439at2759"/>
<dbReference type="Pfam" id="PF00046">
    <property type="entry name" value="Homeodomain"/>
    <property type="match status" value="1"/>
</dbReference>
<feature type="region of interest" description="Disordered" evidence="9">
    <location>
        <begin position="89"/>
        <end position="180"/>
    </location>
</feature>
<evidence type="ECO:0000256" key="3">
    <source>
        <dbReference type="ARBA" id="ARBA00023125"/>
    </source>
</evidence>
<dbReference type="Gene3D" id="1.10.10.60">
    <property type="entry name" value="Homeodomain-like"/>
    <property type="match status" value="1"/>
</dbReference>
<proteinExistence type="inferred from homology"/>
<feature type="compositionally biased region" description="Low complexity" evidence="9">
    <location>
        <begin position="373"/>
        <end position="401"/>
    </location>
</feature>
<organism evidence="11 12">
    <name type="scientific">Tigriopus californicus</name>
    <name type="common">Marine copepod</name>
    <dbReference type="NCBI Taxonomy" id="6832"/>
    <lineage>
        <taxon>Eukaryota</taxon>
        <taxon>Metazoa</taxon>
        <taxon>Ecdysozoa</taxon>
        <taxon>Arthropoda</taxon>
        <taxon>Crustacea</taxon>
        <taxon>Multicrustacea</taxon>
        <taxon>Hexanauplia</taxon>
        <taxon>Copepoda</taxon>
        <taxon>Harpacticoida</taxon>
        <taxon>Harpacticidae</taxon>
        <taxon>Tigriopus</taxon>
    </lineage>
</organism>
<feature type="region of interest" description="Disordered" evidence="9">
    <location>
        <begin position="355"/>
        <end position="424"/>
    </location>
</feature>
<dbReference type="PANTHER" id="PTHR46294:SF4">
    <property type="entry name" value="SEGMENTATION PROTEIN EVEN-SKIPPED"/>
    <property type="match status" value="1"/>
</dbReference>
<dbReference type="PROSITE" id="PS00027">
    <property type="entry name" value="HOMEOBOX_1"/>
    <property type="match status" value="1"/>
</dbReference>
<comment type="subcellular location">
    <subcellularLocation>
        <location evidence="1 7 8">Nucleus</location>
    </subcellularLocation>
</comment>
<dbReference type="GO" id="GO:0000978">
    <property type="term" value="F:RNA polymerase II cis-regulatory region sequence-specific DNA binding"/>
    <property type="evidence" value="ECO:0007669"/>
    <property type="project" value="TreeGrafter"/>
</dbReference>